<dbReference type="EMBL" id="ACFE01000001">
    <property type="protein sequence ID" value="EEE17731.1"/>
    <property type="molecule type" value="Genomic_DNA"/>
</dbReference>
<organism evidence="1 2">
    <name type="scientific">Lancefieldella rimae (strain ATCC 49626 / DSM 7090 / CCUG 31168 / NBRC 15546 / VPI D140H-11A)</name>
    <name type="common">Atopobium rimae</name>
    <dbReference type="NCBI Taxonomy" id="553184"/>
    <lineage>
        <taxon>Bacteria</taxon>
        <taxon>Bacillati</taxon>
        <taxon>Actinomycetota</taxon>
        <taxon>Coriobacteriia</taxon>
        <taxon>Coriobacteriales</taxon>
        <taxon>Atopobiaceae</taxon>
        <taxon>Lancefieldella</taxon>
    </lineage>
</organism>
<evidence type="ECO:0000313" key="1">
    <source>
        <dbReference type="EMBL" id="EEE17731.1"/>
    </source>
</evidence>
<protein>
    <submittedName>
        <fullName evidence="1">Uncharacterized protein</fullName>
    </submittedName>
</protein>
<accession>B9CKS3</accession>
<gene>
    <name evidence="1" type="ORF">ATORI0001_0632</name>
</gene>
<comment type="caution">
    <text evidence="1">The sequence shown here is derived from an EMBL/GenBank/DDBJ whole genome shotgun (WGS) entry which is preliminary data.</text>
</comment>
<sequence>MQISYTDLSKSIMFCMRTPFKKLQEAMNISVIHKESTPVYFQESTKADFLLNSSLSRLCREERCNYNICMEFDGVLLF</sequence>
<dbReference type="AlphaFoldDB" id="B9CKS3"/>
<dbReference type="Proteomes" id="UP000004070">
    <property type="component" value="Unassembled WGS sequence"/>
</dbReference>
<name>B9CKS3_LANR4</name>
<reference evidence="1 2" key="1">
    <citation type="submission" date="2009-01" db="EMBL/GenBank/DDBJ databases">
        <authorList>
            <person name="Madupu R."/>
            <person name="Sebastian Y."/>
            <person name="Durkin A.S."/>
            <person name="Torralba M."/>
            <person name="Methe B."/>
            <person name="Sutton G.G."/>
            <person name="Strausberg R.L."/>
            <person name="Nelson K.E."/>
        </authorList>
    </citation>
    <scope>NUCLEOTIDE SEQUENCE [LARGE SCALE GENOMIC DNA]</scope>
    <source>
        <strain evidence="1 2">ATCC 49626</strain>
    </source>
</reference>
<evidence type="ECO:0000313" key="2">
    <source>
        <dbReference type="Proteomes" id="UP000004070"/>
    </source>
</evidence>
<proteinExistence type="predicted"/>